<feature type="domain" description="USP" evidence="11">
    <location>
        <begin position="108"/>
        <end position="382"/>
    </location>
</feature>
<evidence type="ECO:0000259" key="11">
    <source>
        <dbReference type="PROSITE" id="PS50235"/>
    </source>
</evidence>
<dbReference type="PANTHER" id="PTHR24006">
    <property type="entry name" value="UBIQUITIN CARBOXYL-TERMINAL HYDROLASE"/>
    <property type="match status" value="1"/>
</dbReference>
<dbReference type="GO" id="GO:0005829">
    <property type="term" value="C:cytosol"/>
    <property type="evidence" value="ECO:0007669"/>
    <property type="project" value="TreeGrafter"/>
</dbReference>
<keyword evidence="4 9" id="KW-0645">Protease</keyword>
<dbReference type="GO" id="GO:0006508">
    <property type="term" value="P:proteolysis"/>
    <property type="evidence" value="ECO:0007669"/>
    <property type="project" value="UniProtKB-KW"/>
</dbReference>
<dbReference type="InterPro" id="IPR018200">
    <property type="entry name" value="USP_CS"/>
</dbReference>
<feature type="compositionally biased region" description="Polar residues" evidence="10">
    <location>
        <begin position="445"/>
        <end position="456"/>
    </location>
</feature>
<dbReference type="EC" id="3.4.19.12" evidence="9"/>
<dbReference type="Gene3D" id="3.90.70.10">
    <property type="entry name" value="Cysteine proteinases"/>
    <property type="match status" value="2"/>
</dbReference>
<dbReference type="InterPro" id="IPR001394">
    <property type="entry name" value="Peptidase_C19_UCH"/>
</dbReference>
<dbReference type="Proteomes" id="UP000054495">
    <property type="component" value="Unassembled WGS sequence"/>
</dbReference>
<evidence type="ECO:0000256" key="3">
    <source>
        <dbReference type="ARBA" id="ARBA00009085"/>
    </source>
</evidence>
<dbReference type="SUPFAM" id="SSF54001">
    <property type="entry name" value="Cysteine proteinases"/>
    <property type="match status" value="1"/>
</dbReference>
<dbReference type="InterPro" id="IPR028889">
    <property type="entry name" value="USP"/>
</dbReference>
<organism evidence="12 13">
    <name type="scientific">Ancylostoma ceylanicum</name>
    <dbReference type="NCBI Taxonomy" id="53326"/>
    <lineage>
        <taxon>Eukaryota</taxon>
        <taxon>Metazoa</taxon>
        <taxon>Ecdysozoa</taxon>
        <taxon>Nematoda</taxon>
        <taxon>Chromadorea</taxon>
        <taxon>Rhabditida</taxon>
        <taxon>Rhabditina</taxon>
        <taxon>Rhabditomorpha</taxon>
        <taxon>Strongyloidea</taxon>
        <taxon>Ancylostomatidae</taxon>
        <taxon>Ancylostomatinae</taxon>
        <taxon>Ancylostoma</taxon>
    </lineage>
</organism>
<keyword evidence="8" id="KW-0539">Nucleus</keyword>
<sequence length="470" mass="54425">MEAAAALSSDEITFEQAWIIHKLDCLGCRLHDVHNPKRIILFRYYLTFRASYLYNLPSYLRSTNCRDNPYCIKRLGLEKFEKLIKQEKLNTAKVEESQKRRDILEIPCGLTNSGNFCYVNSFLQVWYNDPVFRQIIFDWRPSPDYVRPQPPAMDVEAVMNSLQHLFYTMQTTPFEDTDDNRHFTAALRLGNEQQDAQEFSLVLFDALDRNLPKHPHGEEIRERIRERYSGTSLQRIWCTCGKESRRSSPFTALQLNIDGYKTLQEALDAYCGEELNGRNRKLKTPIVYPRELTARSFHLGVSKYDDFDYELFAVMIHEGDNTFCGHYYDLVRHPFTGVWYKYNDEHVEPLARPPGVERSRSAPGARPTPDMKACYGLAYRRKESSVPDIVMPPDNITENWAATTHADRYKSPKDVAFLPTKLLTDILEKEYASVVPVEETKSEKSATNVSSETTLETPPESAPAKRYCLF</sequence>
<keyword evidence="7 9" id="KW-0788">Thiol protease</keyword>
<reference evidence="12 13" key="1">
    <citation type="submission" date="2013-05" db="EMBL/GenBank/DDBJ databases">
        <title>Draft genome of the parasitic nematode Anyclostoma ceylanicum.</title>
        <authorList>
            <person name="Mitreva M."/>
        </authorList>
    </citation>
    <scope>NUCLEOTIDE SEQUENCE [LARGE SCALE GENOMIC DNA]</scope>
</reference>
<keyword evidence="5 9" id="KW-0833">Ubl conjugation pathway</keyword>
<dbReference type="EMBL" id="KE124804">
    <property type="protein sequence ID" value="EPB78840.1"/>
    <property type="molecule type" value="Genomic_DNA"/>
</dbReference>
<evidence type="ECO:0000256" key="10">
    <source>
        <dbReference type="SAM" id="MobiDB-lite"/>
    </source>
</evidence>
<name>A0A0D6M3Z4_9BILA</name>
<dbReference type="InterPro" id="IPR050164">
    <property type="entry name" value="Peptidase_C19"/>
</dbReference>
<dbReference type="AlphaFoldDB" id="A0A0D6M3Z4"/>
<evidence type="ECO:0000256" key="5">
    <source>
        <dbReference type="ARBA" id="ARBA00022786"/>
    </source>
</evidence>
<evidence type="ECO:0000313" key="12">
    <source>
        <dbReference type="EMBL" id="EPB78840.1"/>
    </source>
</evidence>
<comment type="similarity">
    <text evidence="3 9">Belongs to the peptidase C19 family.</text>
</comment>
<evidence type="ECO:0000256" key="6">
    <source>
        <dbReference type="ARBA" id="ARBA00022801"/>
    </source>
</evidence>
<dbReference type="InterPro" id="IPR038765">
    <property type="entry name" value="Papain-like_cys_pep_sf"/>
</dbReference>
<evidence type="ECO:0000256" key="8">
    <source>
        <dbReference type="ARBA" id="ARBA00023242"/>
    </source>
</evidence>
<dbReference type="PROSITE" id="PS00972">
    <property type="entry name" value="USP_1"/>
    <property type="match status" value="1"/>
</dbReference>
<keyword evidence="13" id="KW-1185">Reference proteome</keyword>
<evidence type="ECO:0000256" key="1">
    <source>
        <dbReference type="ARBA" id="ARBA00000707"/>
    </source>
</evidence>
<keyword evidence="6 9" id="KW-0378">Hydrolase</keyword>
<proteinExistence type="inferred from homology"/>
<evidence type="ECO:0000256" key="4">
    <source>
        <dbReference type="ARBA" id="ARBA00022670"/>
    </source>
</evidence>
<comment type="subcellular location">
    <subcellularLocation>
        <location evidence="2">Nucleus</location>
    </subcellularLocation>
</comment>
<dbReference type="PANTHER" id="PTHR24006:SF722">
    <property type="entry name" value="UBIQUITIN CARBOXYL-TERMINAL HYDROLASE 48"/>
    <property type="match status" value="1"/>
</dbReference>
<evidence type="ECO:0000256" key="9">
    <source>
        <dbReference type="RuleBase" id="RU366025"/>
    </source>
</evidence>
<feature type="region of interest" description="Disordered" evidence="10">
    <location>
        <begin position="437"/>
        <end position="465"/>
    </location>
</feature>
<evidence type="ECO:0000256" key="2">
    <source>
        <dbReference type="ARBA" id="ARBA00004123"/>
    </source>
</evidence>
<comment type="catalytic activity">
    <reaction evidence="1 9">
        <text>Thiol-dependent hydrolysis of ester, thioester, amide, peptide and isopeptide bonds formed by the C-terminal Gly of ubiquitin (a 76-residue protein attached to proteins as an intracellular targeting signal).</text>
        <dbReference type="EC" id="3.4.19.12"/>
    </reaction>
</comment>
<gene>
    <name evidence="12" type="ORF">ANCCEY_02017</name>
</gene>
<evidence type="ECO:0000256" key="7">
    <source>
        <dbReference type="ARBA" id="ARBA00022807"/>
    </source>
</evidence>
<dbReference type="GO" id="GO:0016579">
    <property type="term" value="P:protein deubiquitination"/>
    <property type="evidence" value="ECO:0007669"/>
    <property type="project" value="InterPro"/>
</dbReference>
<evidence type="ECO:0000313" key="13">
    <source>
        <dbReference type="Proteomes" id="UP000054495"/>
    </source>
</evidence>
<dbReference type="Pfam" id="PF00443">
    <property type="entry name" value="UCH"/>
    <property type="match status" value="1"/>
</dbReference>
<dbReference type="GO" id="GO:0005634">
    <property type="term" value="C:nucleus"/>
    <property type="evidence" value="ECO:0007669"/>
    <property type="project" value="UniProtKB-SubCell"/>
</dbReference>
<dbReference type="GO" id="GO:0004843">
    <property type="term" value="F:cysteine-type deubiquitinase activity"/>
    <property type="evidence" value="ECO:0007669"/>
    <property type="project" value="UniProtKB-UniRule"/>
</dbReference>
<protein>
    <recommendedName>
        <fullName evidence="9">Ubiquitin carboxyl-terminal hydrolase</fullName>
        <ecNumber evidence="9">3.4.19.12</ecNumber>
    </recommendedName>
</protein>
<dbReference type="PROSITE" id="PS50235">
    <property type="entry name" value="USP_3"/>
    <property type="match status" value="1"/>
</dbReference>
<dbReference type="PROSITE" id="PS00973">
    <property type="entry name" value="USP_2"/>
    <property type="match status" value="1"/>
</dbReference>
<accession>A0A0D6M3Z4</accession>